<dbReference type="InterPro" id="IPR002656">
    <property type="entry name" value="Acyl_transf_3_dom"/>
</dbReference>
<accession>A0ABS9SLC8</accession>
<protein>
    <submittedName>
        <fullName evidence="3">Acyltransferase</fullName>
    </submittedName>
</protein>
<dbReference type="GO" id="GO:0016746">
    <property type="term" value="F:acyltransferase activity"/>
    <property type="evidence" value="ECO:0007669"/>
    <property type="project" value="UniProtKB-KW"/>
</dbReference>
<dbReference type="RefSeq" id="WP_240830864.1">
    <property type="nucleotide sequence ID" value="NZ_JAKWBL010000003.1"/>
</dbReference>
<sequence length="271" mass="31051">MSQDLSPQLMATKQHFKVLDGMRGIAAICVVVYHFMEFVVPDYHDNFIAHGHLAVDFFFCLSGFVIAYAYDSRVKKIGILAFLKLRLIRLHPLVMIGSILGLVTFIFDPFSDLSSMYSNGKTALMFIASCFLIPFPTVPERYFNFFHLNPPTWSLFWEYIANVFYAIILFRLKNKILWILTGIAAILLCIESYQSGYLGVGWGGDNFWGGGTRIFYSFLAGMLVYRLGYIIKSKIAFPVMCILLAAVFLFLFQKPLTLSLTRLLLYFIFLY</sequence>
<feature type="domain" description="Acyltransferase 3" evidence="2">
    <location>
        <begin position="19"/>
        <end position="253"/>
    </location>
</feature>
<feature type="transmembrane region" description="Helical" evidence="1">
    <location>
        <begin position="90"/>
        <end position="107"/>
    </location>
</feature>
<feature type="transmembrane region" description="Helical" evidence="1">
    <location>
        <begin position="235"/>
        <end position="252"/>
    </location>
</feature>
<dbReference type="Pfam" id="PF01757">
    <property type="entry name" value="Acyl_transf_3"/>
    <property type="match status" value="1"/>
</dbReference>
<dbReference type="InterPro" id="IPR050879">
    <property type="entry name" value="Acyltransferase_3"/>
</dbReference>
<evidence type="ECO:0000259" key="2">
    <source>
        <dbReference type="Pfam" id="PF01757"/>
    </source>
</evidence>
<feature type="transmembrane region" description="Helical" evidence="1">
    <location>
        <begin position="21"/>
        <end position="41"/>
    </location>
</feature>
<keyword evidence="1" id="KW-0472">Membrane</keyword>
<feature type="transmembrane region" description="Helical" evidence="1">
    <location>
        <begin position="177"/>
        <end position="195"/>
    </location>
</feature>
<feature type="transmembrane region" description="Helical" evidence="1">
    <location>
        <begin position="152"/>
        <end position="170"/>
    </location>
</feature>
<keyword evidence="3" id="KW-0012">Acyltransferase</keyword>
<gene>
    <name evidence="3" type="ORF">MKP09_15360</name>
</gene>
<dbReference type="PANTHER" id="PTHR23028:SF134">
    <property type="entry name" value="PUTATIVE (AFU_ORTHOLOGUE AFUA_4G08520)-RELATED"/>
    <property type="match status" value="1"/>
</dbReference>
<keyword evidence="1" id="KW-0812">Transmembrane</keyword>
<organism evidence="3 4">
    <name type="scientific">Niabella ginsengisoli</name>
    <dbReference type="NCBI Taxonomy" id="522298"/>
    <lineage>
        <taxon>Bacteria</taxon>
        <taxon>Pseudomonadati</taxon>
        <taxon>Bacteroidota</taxon>
        <taxon>Chitinophagia</taxon>
        <taxon>Chitinophagales</taxon>
        <taxon>Chitinophagaceae</taxon>
        <taxon>Niabella</taxon>
    </lineage>
</organism>
<feature type="transmembrane region" description="Helical" evidence="1">
    <location>
        <begin position="47"/>
        <end position="70"/>
    </location>
</feature>
<dbReference type="Proteomes" id="UP001202248">
    <property type="component" value="Unassembled WGS sequence"/>
</dbReference>
<keyword evidence="3" id="KW-0808">Transferase</keyword>
<evidence type="ECO:0000256" key="1">
    <source>
        <dbReference type="SAM" id="Phobius"/>
    </source>
</evidence>
<name>A0ABS9SLC8_9BACT</name>
<keyword evidence="4" id="KW-1185">Reference proteome</keyword>
<feature type="transmembrane region" description="Helical" evidence="1">
    <location>
        <begin position="207"/>
        <end position="228"/>
    </location>
</feature>
<dbReference type="EMBL" id="JAKWBL010000003">
    <property type="protein sequence ID" value="MCH5599188.1"/>
    <property type="molecule type" value="Genomic_DNA"/>
</dbReference>
<proteinExistence type="predicted"/>
<keyword evidence="1" id="KW-1133">Transmembrane helix</keyword>
<evidence type="ECO:0000313" key="4">
    <source>
        <dbReference type="Proteomes" id="UP001202248"/>
    </source>
</evidence>
<comment type="caution">
    <text evidence="3">The sequence shown here is derived from an EMBL/GenBank/DDBJ whole genome shotgun (WGS) entry which is preliminary data.</text>
</comment>
<evidence type="ECO:0000313" key="3">
    <source>
        <dbReference type="EMBL" id="MCH5599188.1"/>
    </source>
</evidence>
<reference evidence="3 4" key="1">
    <citation type="submission" date="2022-02" db="EMBL/GenBank/DDBJ databases">
        <authorList>
            <person name="Min J."/>
        </authorList>
    </citation>
    <scope>NUCLEOTIDE SEQUENCE [LARGE SCALE GENOMIC DNA]</scope>
    <source>
        <strain evidence="3 4">GR10-1</strain>
    </source>
</reference>
<dbReference type="PANTHER" id="PTHR23028">
    <property type="entry name" value="ACETYLTRANSFERASE"/>
    <property type="match status" value="1"/>
</dbReference>